<dbReference type="EMBL" id="JAZDQU010000001">
    <property type="protein sequence ID" value="MEE1884737.1"/>
    <property type="molecule type" value="Genomic_DNA"/>
</dbReference>
<reference evidence="6 7" key="1">
    <citation type="submission" date="2024-01" db="EMBL/GenBank/DDBJ databases">
        <title>Pedobacter sp. nov., isolated from oil-contaminated soil.</title>
        <authorList>
            <person name="Le N.T.T."/>
        </authorList>
    </citation>
    <scope>NUCLEOTIDE SEQUENCE [LARGE SCALE GENOMIC DNA]</scope>
    <source>
        <strain evidence="6 7">VNH31</strain>
    </source>
</reference>
<evidence type="ECO:0000259" key="5">
    <source>
        <dbReference type="Pfam" id="PF00535"/>
    </source>
</evidence>
<keyword evidence="7" id="KW-1185">Reference proteome</keyword>
<evidence type="ECO:0000256" key="2">
    <source>
        <dbReference type="ARBA" id="ARBA00022676"/>
    </source>
</evidence>
<dbReference type="Pfam" id="PF00535">
    <property type="entry name" value="Glycos_transf_2"/>
    <property type="match status" value="1"/>
</dbReference>
<keyword evidence="4" id="KW-0472">Membrane</keyword>
<keyword evidence="3 6" id="KW-0808">Transferase</keyword>
<comment type="caution">
    <text evidence="6">The sequence shown here is derived from an EMBL/GenBank/DDBJ whole genome shotgun (WGS) entry which is preliminary data.</text>
</comment>
<evidence type="ECO:0000256" key="3">
    <source>
        <dbReference type="ARBA" id="ARBA00022679"/>
    </source>
</evidence>
<protein>
    <submittedName>
        <fullName evidence="6">Glycosyltransferase family 2 protein</fullName>
        <ecNumber evidence="6">2.4.-.-</ecNumber>
    </submittedName>
</protein>
<evidence type="ECO:0000313" key="7">
    <source>
        <dbReference type="Proteomes" id="UP001337681"/>
    </source>
</evidence>
<organism evidence="6 7">
    <name type="scientific">Pedobacter flavus</name>
    <dbReference type="NCBI Taxonomy" id="3113906"/>
    <lineage>
        <taxon>Bacteria</taxon>
        <taxon>Pseudomonadati</taxon>
        <taxon>Bacteroidota</taxon>
        <taxon>Sphingobacteriia</taxon>
        <taxon>Sphingobacteriales</taxon>
        <taxon>Sphingobacteriaceae</taxon>
        <taxon>Pedobacter</taxon>
    </lineage>
</organism>
<evidence type="ECO:0000256" key="4">
    <source>
        <dbReference type="SAM" id="Phobius"/>
    </source>
</evidence>
<sequence>MPKPIAVILLNWNTPSLTLRCIETLLENNNNELFDIILADNGSADDSVEQFRTSYPDLTIIENGENLGFAEGNNRAIEKSIALGYKYSLLLNSDTEVWEDIVTPLFNYMENNLDVGGVQPAIYYLDDANSLWNGGSYFNSVLGITYSENNGLAPEIKDVDWLTGCCMFLRNDVLKETGLFNKAFFLYYEDVELSFRIRKSGNLLKFYPFSKIYHAVGSSGKIERKENEGTISPIIHYYNVRNRIWNLRINGKVVYYPVYLVYNLGFYGSMLGYFLMKRRFKKAKMLLRGLNDGLFKLSSTN</sequence>
<gene>
    <name evidence="6" type="ORF">VRU49_04795</name>
</gene>
<keyword evidence="2 6" id="KW-0328">Glycosyltransferase</keyword>
<feature type="transmembrane region" description="Helical" evidence="4">
    <location>
        <begin position="254"/>
        <end position="276"/>
    </location>
</feature>
<name>A0ABU7H099_9SPHI</name>
<dbReference type="Proteomes" id="UP001337681">
    <property type="component" value="Unassembled WGS sequence"/>
</dbReference>
<dbReference type="PANTHER" id="PTHR43179:SF12">
    <property type="entry name" value="GALACTOFURANOSYLTRANSFERASE GLFT2"/>
    <property type="match status" value="1"/>
</dbReference>
<proteinExistence type="inferred from homology"/>
<feature type="domain" description="Glycosyltransferase 2-like" evidence="5">
    <location>
        <begin position="7"/>
        <end position="141"/>
    </location>
</feature>
<accession>A0ABU7H099</accession>
<comment type="similarity">
    <text evidence="1">Belongs to the glycosyltransferase 2 family.</text>
</comment>
<dbReference type="InterPro" id="IPR001173">
    <property type="entry name" value="Glyco_trans_2-like"/>
</dbReference>
<dbReference type="InterPro" id="IPR029044">
    <property type="entry name" value="Nucleotide-diphossugar_trans"/>
</dbReference>
<dbReference type="CDD" id="cd04186">
    <property type="entry name" value="GT_2_like_c"/>
    <property type="match status" value="1"/>
</dbReference>
<dbReference type="EC" id="2.4.-.-" evidence="6"/>
<dbReference type="SUPFAM" id="SSF53448">
    <property type="entry name" value="Nucleotide-diphospho-sugar transferases"/>
    <property type="match status" value="1"/>
</dbReference>
<keyword evidence="4" id="KW-0812">Transmembrane</keyword>
<evidence type="ECO:0000256" key="1">
    <source>
        <dbReference type="ARBA" id="ARBA00006739"/>
    </source>
</evidence>
<dbReference type="RefSeq" id="WP_330145650.1">
    <property type="nucleotide sequence ID" value="NZ_JAZDQU010000001.1"/>
</dbReference>
<keyword evidence="4" id="KW-1133">Transmembrane helix</keyword>
<dbReference type="Gene3D" id="3.90.550.10">
    <property type="entry name" value="Spore Coat Polysaccharide Biosynthesis Protein SpsA, Chain A"/>
    <property type="match status" value="1"/>
</dbReference>
<dbReference type="GO" id="GO:0016757">
    <property type="term" value="F:glycosyltransferase activity"/>
    <property type="evidence" value="ECO:0007669"/>
    <property type="project" value="UniProtKB-KW"/>
</dbReference>
<evidence type="ECO:0000313" key="6">
    <source>
        <dbReference type="EMBL" id="MEE1884737.1"/>
    </source>
</evidence>
<dbReference type="PANTHER" id="PTHR43179">
    <property type="entry name" value="RHAMNOSYLTRANSFERASE WBBL"/>
    <property type="match status" value="1"/>
</dbReference>